<dbReference type="InterPro" id="IPR029063">
    <property type="entry name" value="SAM-dependent_MTases_sf"/>
</dbReference>
<dbReference type="EMBL" id="QXDF01000001">
    <property type="protein sequence ID" value="RIA55188.1"/>
    <property type="molecule type" value="Genomic_DNA"/>
</dbReference>
<evidence type="ECO:0000256" key="2">
    <source>
        <dbReference type="ARBA" id="ARBA00022552"/>
    </source>
</evidence>
<dbReference type="Pfam" id="PF02527">
    <property type="entry name" value="GidB"/>
    <property type="match status" value="1"/>
</dbReference>
<keyword evidence="8" id="KW-1185">Reference proteome</keyword>
<feature type="binding site" evidence="6">
    <location>
        <position position="150"/>
    </location>
    <ligand>
        <name>S-adenosyl-L-methionine</name>
        <dbReference type="ChEBI" id="CHEBI:59789"/>
    </ligand>
</feature>
<dbReference type="InterPro" id="IPR003682">
    <property type="entry name" value="rRNA_ssu_MeTfrase_G"/>
</dbReference>
<feature type="binding site" evidence="6">
    <location>
        <begin position="132"/>
        <end position="133"/>
    </location>
    <ligand>
        <name>S-adenosyl-L-methionine</name>
        <dbReference type="ChEBI" id="CHEBI:59789"/>
    </ligand>
</feature>
<dbReference type="OrthoDB" id="9808773at2"/>
<dbReference type="PANTHER" id="PTHR31760:SF0">
    <property type="entry name" value="S-ADENOSYL-L-METHIONINE-DEPENDENT METHYLTRANSFERASES SUPERFAMILY PROTEIN"/>
    <property type="match status" value="1"/>
</dbReference>
<proteinExistence type="inferred from homology"/>
<accession>A0A397Q2A3</accession>
<gene>
    <name evidence="6" type="primary">rsmG</name>
    <name evidence="7" type="ORF">BXY53_0242</name>
</gene>
<feature type="binding site" evidence="6">
    <location>
        <position position="85"/>
    </location>
    <ligand>
        <name>S-adenosyl-L-methionine</name>
        <dbReference type="ChEBI" id="CHEBI:59789"/>
    </ligand>
</feature>
<reference evidence="7 8" key="1">
    <citation type="submission" date="2018-08" db="EMBL/GenBank/DDBJ databases">
        <title>Genomic Encyclopedia of Archaeal and Bacterial Type Strains, Phase II (KMG-II): from individual species to whole genera.</title>
        <authorList>
            <person name="Goeker M."/>
        </authorList>
    </citation>
    <scope>NUCLEOTIDE SEQUENCE [LARGE SCALE GENOMIC DNA]</scope>
    <source>
        <strain evidence="7 8">DSM 5002</strain>
    </source>
</reference>
<dbReference type="Gene3D" id="3.40.50.150">
    <property type="entry name" value="Vaccinia Virus protein VP39"/>
    <property type="match status" value="1"/>
</dbReference>
<feature type="binding site" evidence="6">
    <location>
        <position position="80"/>
    </location>
    <ligand>
        <name>S-adenosyl-L-methionine</name>
        <dbReference type="ChEBI" id="CHEBI:59789"/>
    </ligand>
</feature>
<comment type="subcellular location">
    <subcellularLocation>
        <location evidence="6">Cytoplasm</location>
    </subcellularLocation>
</comment>
<keyword evidence="1 6" id="KW-0963">Cytoplasm</keyword>
<dbReference type="Proteomes" id="UP000266273">
    <property type="component" value="Unassembled WGS sequence"/>
</dbReference>
<sequence length="221" mass="24129">MTGAAPAEGAYGRESFRSEFGVTSEQIAKLETYAVLLRKWQKAVNLVARDSLDAIWQRHFADSAQLVPLIQGGSRCLDFGAGAGFPGLIVAILTADTGTKVHLVESNARKCAFLREVARQTGTPVEIHNARVEEIAARGTVTDVDVVMARAVAPLARLLEWSQPFFRSGTVGLFLKGRRADEEIAEARKAWTFELRAHPSATEPDGTVLEIRALERLEGRT</sequence>
<dbReference type="HAMAP" id="MF_00074">
    <property type="entry name" value="16SrRNA_methyltr_G"/>
    <property type="match status" value="1"/>
</dbReference>
<evidence type="ECO:0000256" key="3">
    <source>
        <dbReference type="ARBA" id="ARBA00022603"/>
    </source>
</evidence>
<dbReference type="GO" id="GO:0005829">
    <property type="term" value="C:cytosol"/>
    <property type="evidence" value="ECO:0007669"/>
    <property type="project" value="TreeGrafter"/>
</dbReference>
<comment type="function">
    <text evidence="6">Specifically methylates the N7 position of guanine in position 527 of 16S rRNA.</text>
</comment>
<dbReference type="EC" id="2.1.1.170" evidence="6"/>
<dbReference type="NCBIfam" id="TIGR00138">
    <property type="entry name" value="rsmG_gidB"/>
    <property type="match status" value="1"/>
</dbReference>
<keyword evidence="5 6" id="KW-0949">S-adenosyl-L-methionine</keyword>
<evidence type="ECO:0000313" key="7">
    <source>
        <dbReference type="EMBL" id="RIA55188.1"/>
    </source>
</evidence>
<keyword evidence="2 6" id="KW-0698">rRNA processing</keyword>
<evidence type="ECO:0000256" key="6">
    <source>
        <dbReference type="HAMAP-Rule" id="MF_00074"/>
    </source>
</evidence>
<comment type="caution">
    <text evidence="7">The sequence shown here is derived from an EMBL/GenBank/DDBJ whole genome shotgun (WGS) entry which is preliminary data.</text>
</comment>
<evidence type="ECO:0000256" key="1">
    <source>
        <dbReference type="ARBA" id="ARBA00022490"/>
    </source>
</evidence>
<protein>
    <recommendedName>
        <fullName evidence="6">Ribosomal RNA small subunit methyltransferase G</fullName>
        <ecNumber evidence="6">2.1.1.170</ecNumber>
    </recommendedName>
    <alternativeName>
        <fullName evidence="6">16S rRNA 7-methylguanosine methyltransferase</fullName>
        <shortName evidence="6">16S rRNA m7G methyltransferase</shortName>
    </alternativeName>
</protein>
<comment type="similarity">
    <text evidence="6">Belongs to the methyltransferase superfamily. RNA methyltransferase RsmG family.</text>
</comment>
<name>A0A397Q2A3_9HYPH</name>
<dbReference type="SUPFAM" id="SSF53335">
    <property type="entry name" value="S-adenosyl-L-methionine-dependent methyltransferases"/>
    <property type="match status" value="1"/>
</dbReference>
<keyword evidence="3 6" id="KW-0489">Methyltransferase</keyword>
<comment type="caution">
    <text evidence="6">Lacks conserved residue(s) required for the propagation of feature annotation.</text>
</comment>
<evidence type="ECO:0000256" key="4">
    <source>
        <dbReference type="ARBA" id="ARBA00022679"/>
    </source>
</evidence>
<dbReference type="AlphaFoldDB" id="A0A397Q2A3"/>
<evidence type="ECO:0000256" key="5">
    <source>
        <dbReference type="ARBA" id="ARBA00022691"/>
    </source>
</evidence>
<evidence type="ECO:0000313" key="8">
    <source>
        <dbReference type="Proteomes" id="UP000266273"/>
    </source>
</evidence>
<dbReference type="GO" id="GO:0070043">
    <property type="term" value="F:rRNA (guanine-N7-)-methyltransferase activity"/>
    <property type="evidence" value="ECO:0007669"/>
    <property type="project" value="UniProtKB-UniRule"/>
</dbReference>
<keyword evidence="4 6" id="KW-0808">Transferase</keyword>
<dbReference type="PANTHER" id="PTHR31760">
    <property type="entry name" value="S-ADENOSYL-L-METHIONINE-DEPENDENT METHYLTRANSFERASES SUPERFAMILY PROTEIN"/>
    <property type="match status" value="1"/>
</dbReference>
<comment type="catalytic activity">
    <reaction evidence="6">
        <text>guanosine(527) in 16S rRNA + S-adenosyl-L-methionine = N(7)-methylguanosine(527) in 16S rRNA + S-adenosyl-L-homocysteine</text>
        <dbReference type="Rhea" id="RHEA:42732"/>
        <dbReference type="Rhea" id="RHEA-COMP:10209"/>
        <dbReference type="Rhea" id="RHEA-COMP:10210"/>
        <dbReference type="ChEBI" id="CHEBI:57856"/>
        <dbReference type="ChEBI" id="CHEBI:59789"/>
        <dbReference type="ChEBI" id="CHEBI:74269"/>
        <dbReference type="ChEBI" id="CHEBI:74480"/>
        <dbReference type="EC" id="2.1.1.170"/>
    </reaction>
</comment>
<organism evidence="7 8">
    <name type="scientific">Dichotomicrobium thermohalophilum</name>
    <dbReference type="NCBI Taxonomy" id="933063"/>
    <lineage>
        <taxon>Bacteria</taxon>
        <taxon>Pseudomonadati</taxon>
        <taxon>Pseudomonadota</taxon>
        <taxon>Alphaproteobacteria</taxon>
        <taxon>Hyphomicrobiales</taxon>
        <taxon>Hyphomicrobiaceae</taxon>
        <taxon>Dichotomicrobium</taxon>
    </lineage>
</organism>
<dbReference type="RefSeq" id="WP_119060126.1">
    <property type="nucleotide sequence ID" value="NZ_QXDF01000001.1"/>
</dbReference>